<sequence length="54" mass="6427">MKNGKKPTKSQKQLLQQFGFQAEDWLIVKNTSTELLIQHRYTGRTRHVPKQFQN</sequence>
<protein>
    <recommendedName>
        <fullName evidence="1">DUF6906 domain-containing protein</fullName>
    </recommendedName>
</protein>
<accession>A0A8S5V8H2</accession>
<dbReference type="EMBL" id="BK016219">
    <property type="protein sequence ID" value="DAG02939.1"/>
    <property type="molecule type" value="Genomic_DNA"/>
</dbReference>
<proteinExistence type="predicted"/>
<dbReference type="Pfam" id="PF21847">
    <property type="entry name" value="DUF6906"/>
    <property type="match status" value="1"/>
</dbReference>
<evidence type="ECO:0000259" key="1">
    <source>
        <dbReference type="Pfam" id="PF21847"/>
    </source>
</evidence>
<organism evidence="2">
    <name type="scientific">Myoviridae sp. ctf4L13</name>
    <dbReference type="NCBI Taxonomy" id="2825147"/>
    <lineage>
        <taxon>Viruses</taxon>
        <taxon>Duplodnaviria</taxon>
        <taxon>Heunggongvirae</taxon>
        <taxon>Uroviricota</taxon>
        <taxon>Caudoviricetes</taxon>
    </lineage>
</organism>
<reference evidence="2" key="1">
    <citation type="journal article" date="2021" name="Proc. Natl. Acad. Sci. U.S.A.">
        <title>A Catalog of Tens of Thousands of Viruses from Human Metagenomes Reveals Hidden Associations with Chronic Diseases.</title>
        <authorList>
            <person name="Tisza M.J."/>
            <person name="Buck C.B."/>
        </authorList>
    </citation>
    <scope>NUCLEOTIDE SEQUENCE</scope>
    <source>
        <strain evidence="2">Ctf4L13</strain>
    </source>
</reference>
<dbReference type="InterPro" id="IPR054201">
    <property type="entry name" value="DUF6906"/>
</dbReference>
<evidence type="ECO:0000313" key="2">
    <source>
        <dbReference type="EMBL" id="DAG02939.1"/>
    </source>
</evidence>
<feature type="domain" description="DUF6906" evidence="1">
    <location>
        <begin position="1"/>
        <end position="50"/>
    </location>
</feature>
<name>A0A8S5V8H2_9CAUD</name>